<feature type="transmembrane region" description="Helical" evidence="1">
    <location>
        <begin position="100"/>
        <end position="120"/>
    </location>
</feature>
<proteinExistence type="predicted"/>
<organism evidence="2 3">
    <name type="scientific">Flexivirga endophytica</name>
    <dbReference type="NCBI Taxonomy" id="1849103"/>
    <lineage>
        <taxon>Bacteria</taxon>
        <taxon>Bacillati</taxon>
        <taxon>Actinomycetota</taxon>
        <taxon>Actinomycetes</taxon>
        <taxon>Micrococcales</taxon>
        <taxon>Dermacoccaceae</taxon>
        <taxon>Flexivirga</taxon>
    </lineage>
</organism>
<gene>
    <name evidence="2" type="ORF">GCM10011492_12140</name>
</gene>
<keyword evidence="1" id="KW-1133">Transmembrane helix</keyword>
<sequence length="155" mass="15859">MVSPPTAEQWRRASPFAAIGAVCIVGGGLLAAATAHAPSEHATWAVAYLVLVCGIAQIVVGVGQAAVVPAERVTRTPWAELLAWNLGNAGVIAGTVTDQLWLMVLGSVLLAISLVLFLFAGRGAGRSLLVMVYRAVLAIVLVSIPVGIALAIARG</sequence>
<dbReference type="EMBL" id="BMHI01000002">
    <property type="protein sequence ID" value="GGB23820.1"/>
    <property type="molecule type" value="Genomic_DNA"/>
</dbReference>
<keyword evidence="1" id="KW-0472">Membrane</keyword>
<feature type="transmembrane region" description="Helical" evidence="1">
    <location>
        <begin position="12"/>
        <end position="33"/>
    </location>
</feature>
<feature type="transmembrane region" description="Helical" evidence="1">
    <location>
        <begin position="132"/>
        <end position="153"/>
    </location>
</feature>
<dbReference type="AlphaFoldDB" id="A0A916T155"/>
<reference evidence="2" key="1">
    <citation type="journal article" date="2014" name="Int. J. Syst. Evol. Microbiol.">
        <title>Complete genome sequence of Corynebacterium casei LMG S-19264T (=DSM 44701T), isolated from a smear-ripened cheese.</title>
        <authorList>
            <consortium name="US DOE Joint Genome Institute (JGI-PGF)"/>
            <person name="Walter F."/>
            <person name="Albersmeier A."/>
            <person name="Kalinowski J."/>
            <person name="Ruckert C."/>
        </authorList>
    </citation>
    <scope>NUCLEOTIDE SEQUENCE</scope>
    <source>
        <strain evidence="2">CGMCC 1.15085</strain>
    </source>
</reference>
<comment type="caution">
    <text evidence="2">The sequence shown here is derived from an EMBL/GenBank/DDBJ whole genome shotgun (WGS) entry which is preliminary data.</text>
</comment>
<keyword evidence="1" id="KW-0812">Transmembrane</keyword>
<keyword evidence="3" id="KW-1185">Reference proteome</keyword>
<evidence type="ECO:0000313" key="3">
    <source>
        <dbReference type="Proteomes" id="UP000636793"/>
    </source>
</evidence>
<feature type="transmembrane region" description="Helical" evidence="1">
    <location>
        <begin position="45"/>
        <end position="67"/>
    </location>
</feature>
<name>A0A916T155_9MICO</name>
<accession>A0A916T155</accession>
<dbReference type="Proteomes" id="UP000636793">
    <property type="component" value="Unassembled WGS sequence"/>
</dbReference>
<evidence type="ECO:0000256" key="1">
    <source>
        <dbReference type="SAM" id="Phobius"/>
    </source>
</evidence>
<reference evidence="2" key="2">
    <citation type="submission" date="2020-09" db="EMBL/GenBank/DDBJ databases">
        <authorList>
            <person name="Sun Q."/>
            <person name="Zhou Y."/>
        </authorList>
    </citation>
    <scope>NUCLEOTIDE SEQUENCE</scope>
    <source>
        <strain evidence="2">CGMCC 1.15085</strain>
    </source>
</reference>
<evidence type="ECO:0000313" key="2">
    <source>
        <dbReference type="EMBL" id="GGB23820.1"/>
    </source>
</evidence>
<protein>
    <submittedName>
        <fullName evidence="2">Uncharacterized protein</fullName>
    </submittedName>
</protein>